<comment type="caution">
    <text evidence="2">The sequence shown here is derived from an EMBL/GenBank/DDBJ whole genome shotgun (WGS) entry which is preliminary data.</text>
</comment>
<dbReference type="InterPro" id="IPR056924">
    <property type="entry name" value="SH3_Tf2-1"/>
</dbReference>
<accession>A0ABQ5D8W0</accession>
<keyword evidence="3" id="KW-1185">Reference proteome</keyword>
<dbReference type="PANTHER" id="PTHR46148">
    <property type="entry name" value="CHROMO DOMAIN-CONTAINING PROTEIN"/>
    <property type="match status" value="1"/>
</dbReference>
<reference evidence="2" key="1">
    <citation type="journal article" date="2022" name="Int. J. Mol. Sci.">
        <title>Draft Genome of Tanacetum Coccineum: Genomic Comparison of Closely Related Tanacetum-Family Plants.</title>
        <authorList>
            <person name="Yamashiro T."/>
            <person name="Shiraishi A."/>
            <person name="Nakayama K."/>
            <person name="Satake H."/>
        </authorList>
    </citation>
    <scope>NUCLEOTIDE SEQUENCE</scope>
</reference>
<evidence type="ECO:0000259" key="1">
    <source>
        <dbReference type="Pfam" id="PF24626"/>
    </source>
</evidence>
<protein>
    <recommendedName>
        <fullName evidence="1">Tf2-1-like SH3-like domain-containing protein</fullName>
    </recommendedName>
</protein>
<evidence type="ECO:0000313" key="3">
    <source>
        <dbReference type="Proteomes" id="UP001151760"/>
    </source>
</evidence>
<sequence length="197" mass="21486">MLRGKSSWYGQGVRNSSRWNSLFHGTRPDETTAKIIKIRSRMQAARDRQKSYDAVRRKPLEFAVGDKVMLKVSPWKGVICFGKRVKFNPKYIRPFKILTKVGPVAYRLELPKELSGCSNQGGGCEKRGGGGFSNSGGGCEKRGGGDTLDGPGGQLSTVETLYFDGAFGGEIDFFRGGGDGVLLMLCSSLGFKVYIIV</sequence>
<proteinExistence type="predicted"/>
<reference evidence="2" key="2">
    <citation type="submission" date="2022-01" db="EMBL/GenBank/DDBJ databases">
        <authorList>
            <person name="Yamashiro T."/>
            <person name="Shiraishi A."/>
            <person name="Satake H."/>
            <person name="Nakayama K."/>
        </authorList>
    </citation>
    <scope>NUCLEOTIDE SEQUENCE</scope>
</reference>
<gene>
    <name evidence="2" type="ORF">Tco_0925801</name>
</gene>
<feature type="domain" description="Tf2-1-like SH3-like" evidence="1">
    <location>
        <begin position="65"/>
        <end position="115"/>
    </location>
</feature>
<dbReference type="PANTHER" id="PTHR46148:SF59">
    <property type="entry name" value="NUCLEOTIDYLTRANSFERASE, RIBONUCLEASE H"/>
    <property type="match status" value="1"/>
</dbReference>
<evidence type="ECO:0000313" key="2">
    <source>
        <dbReference type="EMBL" id="GJT35382.1"/>
    </source>
</evidence>
<name>A0ABQ5D8W0_9ASTR</name>
<dbReference type="EMBL" id="BQNB010015046">
    <property type="protein sequence ID" value="GJT35382.1"/>
    <property type="molecule type" value="Genomic_DNA"/>
</dbReference>
<dbReference type="Pfam" id="PF24626">
    <property type="entry name" value="SH3_Tf2-1"/>
    <property type="match status" value="1"/>
</dbReference>
<organism evidence="2 3">
    <name type="scientific">Tanacetum coccineum</name>
    <dbReference type="NCBI Taxonomy" id="301880"/>
    <lineage>
        <taxon>Eukaryota</taxon>
        <taxon>Viridiplantae</taxon>
        <taxon>Streptophyta</taxon>
        <taxon>Embryophyta</taxon>
        <taxon>Tracheophyta</taxon>
        <taxon>Spermatophyta</taxon>
        <taxon>Magnoliopsida</taxon>
        <taxon>eudicotyledons</taxon>
        <taxon>Gunneridae</taxon>
        <taxon>Pentapetalae</taxon>
        <taxon>asterids</taxon>
        <taxon>campanulids</taxon>
        <taxon>Asterales</taxon>
        <taxon>Asteraceae</taxon>
        <taxon>Asteroideae</taxon>
        <taxon>Anthemideae</taxon>
        <taxon>Anthemidinae</taxon>
        <taxon>Tanacetum</taxon>
    </lineage>
</organism>
<dbReference type="Proteomes" id="UP001151760">
    <property type="component" value="Unassembled WGS sequence"/>
</dbReference>